<evidence type="ECO:0000313" key="1">
    <source>
        <dbReference type="EMBL" id="TNJ38927.1"/>
    </source>
</evidence>
<name>A0A5C4S707_CHLTI</name>
<keyword evidence="2" id="KW-1185">Reference proteome</keyword>
<accession>A0A5C4S707</accession>
<sequence length="96" mass="10828">MRALLCVGAVLADETHIMISRVMIISDDAMVITANGISRNGFLPRKKQSIKINQPQVKCKTSPAEQWMRTVLFQVFARQKLRNSEALRNSDAPLMK</sequence>
<evidence type="ECO:0000313" key="2">
    <source>
        <dbReference type="Proteomes" id="UP000308271"/>
    </source>
</evidence>
<dbReference type="OrthoDB" id="598453at2"/>
<comment type="caution">
    <text evidence="1">The sequence shown here is derived from an EMBL/GenBank/DDBJ whole genome shotgun (WGS) entry which is preliminary data.</text>
</comment>
<dbReference type="EMBL" id="VDCH01000011">
    <property type="protein sequence ID" value="TNJ38927.1"/>
    <property type="molecule type" value="Genomic_DNA"/>
</dbReference>
<dbReference type="AlphaFoldDB" id="A0A5C4S707"/>
<gene>
    <name evidence="1" type="ORF">FGF66_06560</name>
</gene>
<protein>
    <submittedName>
        <fullName evidence="1">Uncharacterized protein</fullName>
    </submittedName>
</protein>
<organism evidence="1 2">
    <name type="scientific">Chlorobaculum thiosulfatiphilum</name>
    <name type="common">Chlorobium limicola f.sp. thiosulfatophilum</name>
    <dbReference type="NCBI Taxonomy" id="115852"/>
    <lineage>
        <taxon>Bacteria</taxon>
        <taxon>Pseudomonadati</taxon>
        <taxon>Chlorobiota</taxon>
        <taxon>Chlorobiia</taxon>
        <taxon>Chlorobiales</taxon>
        <taxon>Chlorobiaceae</taxon>
        <taxon>Chlorobaculum</taxon>
    </lineage>
</organism>
<reference evidence="1 2" key="1">
    <citation type="submission" date="2019-05" db="EMBL/GenBank/DDBJ databases">
        <title>Draft Whole-Genome sequence of the green sulfur bacterium Chlorobaculum thiosulfatiphilum DSM 249.</title>
        <authorList>
            <person name="Meyer T.E."/>
            <person name="Kyndt J.A."/>
        </authorList>
    </citation>
    <scope>NUCLEOTIDE SEQUENCE [LARGE SCALE GENOMIC DNA]</scope>
    <source>
        <strain evidence="1 2">DSM 249</strain>
    </source>
</reference>
<proteinExistence type="predicted"/>
<dbReference type="Proteomes" id="UP000308271">
    <property type="component" value="Unassembled WGS sequence"/>
</dbReference>